<proteinExistence type="predicted"/>
<comment type="caution">
    <text evidence="1">The sequence shown here is derived from an EMBL/GenBank/DDBJ whole genome shotgun (WGS) entry which is preliminary data.</text>
</comment>
<dbReference type="EMBL" id="MU275882">
    <property type="protein sequence ID" value="KAI0048750.1"/>
    <property type="molecule type" value="Genomic_DNA"/>
</dbReference>
<reference evidence="1" key="1">
    <citation type="submission" date="2021-02" db="EMBL/GenBank/DDBJ databases">
        <authorList>
            <consortium name="DOE Joint Genome Institute"/>
            <person name="Ahrendt S."/>
            <person name="Looney B.P."/>
            <person name="Miyauchi S."/>
            <person name="Morin E."/>
            <person name="Drula E."/>
            <person name="Courty P.E."/>
            <person name="Chicoki N."/>
            <person name="Fauchery L."/>
            <person name="Kohler A."/>
            <person name="Kuo A."/>
            <person name="Labutti K."/>
            <person name="Pangilinan J."/>
            <person name="Lipzen A."/>
            <person name="Riley R."/>
            <person name="Andreopoulos W."/>
            <person name="He G."/>
            <person name="Johnson J."/>
            <person name="Barry K.W."/>
            <person name="Grigoriev I.V."/>
            <person name="Nagy L."/>
            <person name="Hibbett D."/>
            <person name="Henrissat B."/>
            <person name="Matheny P.B."/>
            <person name="Labbe J."/>
            <person name="Martin F."/>
        </authorList>
    </citation>
    <scope>NUCLEOTIDE SEQUENCE</scope>
    <source>
        <strain evidence="1">FP105234-sp</strain>
    </source>
</reference>
<dbReference type="Proteomes" id="UP000814033">
    <property type="component" value="Unassembled WGS sequence"/>
</dbReference>
<name>A0ACB8RYQ7_9AGAM</name>
<evidence type="ECO:0000313" key="2">
    <source>
        <dbReference type="Proteomes" id="UP000814033"/>
    </source>
</evidence>
<keyword evidence="2" id="KW-1185">Reference proteome</keyword>
<gene>
    <name evidence="1" type="ORF">FA95DRAFT_1007728</name>
</gene>
<evidence type="ECO:0000313" key="1">
    <source>
        <dbReference type="EMBL" id="KAI0048750.1"/>
    </source>
</evidence>
<sequence>MDGSSDSHSHSMEDLAVDVGADVDTCRICSAPAEPEQPLFYPCKCSGTIRYIHQDCLTTWLAHSKKKTCDVCKHPYAFTKVYAEDMPQHLPSVLLVRRFAQHTLFMLLFCVRAIVVSFVWLAILPWITVWTWRLYFAMGNSTAWWISARPRSPGGSTSFFFYNLTSRSQPSTNDTSLDASAPLNGTASSTWDHLVSHPVLRSVSADIFTGQIIAALIILAFIAVFLLREWISQNARPGVFEDAEMPDEDLERERDHERERLEARHAQRDRELQVLRERNVQLERMGDRLRDLERLAHRRQIDRERRMPQVGEGVVPEDGQPRHPDRPIRDLPARPPSVRARLHAEDPPEAGGSSSASASNGDLPTGEEIRQASLDAALRRRRGTGLESARLPPTGEEIREASLRAMLRNDQRGLTRVDRTGSDEPGPSGKGKGKERGSQAVDSLTLIRQKRAAAGVKLAITCTLYEFEKYEIKRLDLDNPLSIDNRVLHDPSELYMQAERERKAAGGQGLGTSISLEYALSYRLPLKSASLPDDWTEKLGSAEQEAIAWRQIRKMLYEIWQEEALEDGLEPVHIPKELVDVEVTIRKFFDALTILRAVPPPAPRPPTGITHKYPVEVEPIAKARLHRQKGPAPRSTSEPIEGSRSTMPPFPIDLEDSFPSSRPDLPGHSQLFDVDLDASGNSVARRSAHDSNLPKHRKPAQLQRYKPGVDSLAPGEGTSRPPSVLATTSSTTESSTFSFAAQDPSVAERLFDAKQTSALPYPFSPSAAASSSSVTSAPPPPYSGRQAQPPSSIPVPRRPPMPSATLPTPTTPPASLRNKAPTPLASPSLATYRPPEEFQDESPGYFDPLAEEGDNLGIKDFAEEHANYFRDVNDPNVRVHTERIEIEFDDDDDDDEEEDEDGLPALLLDSEDDDGDDELIQGEEALGDDEGRAAWAQNWEDNRQLDVEIPEAPDVAPEAGGPALDELEDGALAAQLLEDDIGVEDDMEGALEAIGLRGPLYVVAQNAALMIFVLATAMGLGIGLPFTFGKSTALLSLDPKRALQVLHWPIKLMRVITDPIVDSVLFILGRIFLPALLRVCRAALFAALWIVKAGASRILGVESIDKAAGFVQATVDTVYDQPWDKARDFLVSLPSRALPADPSPSPSALERLLESDHPLVRFLEPYFNALGKEVRVTSASFQEGWVRLALSDTNPARVFAVFLGYGAVGLLLAFYLNVLTVGSVKSAGRAVRSAVRQQLLVVKVAAFIVIELVLFPLGCGINLDLCSIWLFPEASLQSRLAFLKYAPLTATFYHWVVGTMFMYQFAILLAGCRTIMRPGAMWFIKDPADPNFHPIRDILERPALVQLRKLSVSAVMYGLVVACGIGSIGGVMRAGSGTILPLRWRPREPLSDVPVDLLFLHALLPYTLRFFRPRRLIRTFSVHIWKHLCKHLRLTSYMFGQLHPDEEYTPRRSGWLGLRGGSVAEAHVFDGNYRRVPASDNVAVPRDMRATAAVDIDGQPIDDEARQLIATQNLEADKARRSVADDYTIVYIPPHFRYRIAAFIAALWVIGCVFVALSVSCPILLGRRVFKLFTAREVHDGYSFFVGFYLLWGSWVVGYSIERMDRRRQRRTSDEPRAEWPLYLAKRTLLWLAKISYMVFFLGIVIPILIALVVEVYMVLPIRLTFNKDLVPRIRVVDMWALGIVYAKIFLHAHNMRPRDRITNGIRNIKIHGWTSPDPIRATTEIIAPMLAGLIGMLLLPPVIVLLINTVAPVKLDDRFILMHVYPTIFAGAGVARIVLSTASVLGSWSQSIRDKEFLVEMRLRNYEQDQKNSEASVSADDLPALEDGAAVGIVARWDEAALD</sequence>
<accession>A0ACB8RYQ7</accession>
<protein>
    <submittedName>
        <fullName evidence="1">Uncharacterized protein</fullName>
    </submittedName>
</protein>
<reference evidence="1" key="2">
    <citation type="journal article" date="2022" name="New Phytol.">
        <title>Evolutionary transition to the ectomycorrhizal habit in the genomes of a hyperdiverse lineage of mushroom-forming fungi.</title>
        <authorList>
            <person name="Looney B."/>
            <person name="Miyauchi S."/>
            <person name="Morin E."/>
            <person name="Drula E."/>
            <person name="Courty P.E."/>
            <person name="Kohler A."/>
            <person name="Kuo A."/>
            <person name="LaButti K."/>
            <person name="Pangilinan J."/>
            <person name="Lipzen A."/>
            <person name="Riley R."/>
            <person name="Andreopoulos W."/>
            <person name="He G."/>
            <person name="Johnson J."/>
            <person name="Nolan M."/>
            <person name="Tritt A."/>
            <person name="Barry K.W."/>
            <person name="Grigoriev I.V."/>
            <person name="Nagy L.G."/>
            <person name="Hibbett D."/>
            <person name="Henrissat B."/>
            <person name="Matheny P.B."/>
            <person name="Labbe J."/>
            <person name="Martin F.M."/>
        </authorList>
    </citation>
    <scope>NUCLEOTIDE SEQUENCE</scope>
    <source>
        <strain evidence="1">FP105234-sp</strain>
    </source>
</reference>
<organism evidence="1 2">
    <name type="scientific">Auriscalpium vulgare</name>
    <dbReference type="NCBI Taxonomy" id="40419"/>
    <lineage>
        <taxon>Eukaryota</taxon>
        <taxon>Fungi</taxon>
        <taxon>Dikarya</taxon>
        <taxon>Basidiomycota</taxon>
        <taxon>Agaricomycotina</taxon>
        <taxon>Agaricomycetes</taxon>
        <taxon>Russulales</taxon>
        <taxon>Auriscalpiaceae</taxon>
        <taxon>Auriscalpium</taxon>
    </lineage>
</organism>